<dbReference type="EMBL" id="GBXM01074350">
    <property type="protein sequence ID" value="JAH34227.1"/>
    <property type="molecule type" value="Transcribed_RNA"/>
</dbReference>
<dbReference type="AlphaFoldDB" id="A0A0E9RZC0"/>
<proteinExistence type="predicted"/>
<reference evidence="1" key="1">
    <citation type="submission" date="2014-11" db="EMBL/GenBank/DDBJ databases">
        <authorList>
            <person name="Amaro Gonzalez C."/>
        </authorList>
    </citation>
    <scope>NUCLEOTIDE SEQUENCE</scope>
</reference>
<evidence type="ECO:0000313" key="1">
    <source>
        <dbReference type="EMBL" id="JAH34227.1"/>
    </source>
</evidence>
<name>A0A0E9RZC0_ANGAN</name>
<sequence>MCSICKNQAHFYTKTCFKS</sequence>
<accession>A0A0E9RZC0</accession>
<reference evidence="1" key="2">
    <citation type="journal article" date="2015" name="Fish Shellfish Immunol.">
        <title>Early steps in the European eel (Anguilla anguilla)-Vibrio vulnificus interaction in the gills: Role of the RtxA13 toxin.</title>
        <authorList>
            <person name="Callol A."/>
            <person name="Pajuelo D."/>
            <person name="Ebbesson L."/>
            <person name="Teles M."/>
            <person name="MacKenzie S."/>
            <person name="Amaro C."/>
        </authorList>
    </citation>
    <scope>NUCLEOTIDE SEQUENCE</scope>
</reference>
<organism evidence="1">
    <name type="scientific">Anguilla anguilla</name>
    <name type="common">European freshwater eel</name>
    <name type="synonym">Muraena anguilla</name>
    <dbReference type="NCBI Taxonomy" id="7936"/>
    <lineage>
        <taxon>Eukaryota</taxon>
        <taxon>Metazoa</taxon>
        <taxon>Chordata</taxon>
        <taxon>Craniata</taxon>
        <taxon>Vertebrata</taxon>
        <taxon>Euteleostomi</taxon>
        <taxon>Actinopterygii</taxon>
        <taxon>Neopterygii</taxon>
        <taxon>Teleostei</taxon>
        <taxon>Anguilliformes</taxon>
        <taxon>Anguillidae</taxon>
        <taxon>Anguilla</taxon>
    </lineage>
</organism>
<protein>
    <submittedName>
        <fullName evidence="1">Uncharacterized protein</fullName>
    </submittedName>
</protein>